<dbReference type="PROSITE" id="PS51379">
    <property type="entry name" value="4FE4S_FER_2"/>
    <property type="match status" value="1"/>
</dbReference>
<dbReference type="Pfam" id="PF13085">
    <property type="entry name" value="Fer2_3"/>
    <property type="match status" value="1"/>
</dbReference>
<dbReference type="PROSITE" id="PS00197">
    <property type="entry name" value="2FE2S_FER_1"/>
    <property type="match status" value="1"/>
</dbReference>
<dbReference type="InterPro" id="IPR025192">
    <property type="entry name" value="Succ_DH/fum_Rdtase_N"/>
</dbReference>
<dbReference type="PROSITE" id="PS00198">
    <property type="entry name" value="4FE4S_FER_1"/>
    <property type="match status" value="1"/>
</dbReference>
<dbReference type="PANTHER" id="PTHR11921">
    <property type="entry name" value="SUCCINATE DEHYDROGENASE IRON-SULFUR PROTEIN"/>
    <property type="match status" value="1"/>
</dbReference>
<sequence>MEVGSWNPKLNKNACQTWLVPISKCFTIQNQRERASDVEEARNENKRWLRHGYDSVVGCFQSTKGAFLVLEEQSASQGNHSLKELIQSYYLDLTTCSPMVLDELQKIKSDNGSSLSYRRSCREGVCSSCSMNINGTNLFDLTNFYQQYKLVEPWLKTKKGPEDGRKLDGLSECILCACCSTSCPSCWWNPEDSSNGPAALLHAHRWVSDRLLSIWLTAVTCPRSLDPASAINKMKTRYLLSLPVENGSGSIPYKRFSIVCYFLCCSLL</sequence>
<accession>A0A822XSX9</accession>
<dbReference type="InterPro" id="IPR009051">
    <property type="entry name" value="Helical_ferredxn"/>
</dbReference>
<dbReference type="InterPro" id="IPR036010">
    <property type="entry name" value="2Fe-2S_ferredoxin-like_sf"/>
</dbReference>
<evidence type="ECO:0000259" key="5">
    <source>
        <dbReference type="PROSITE" id="PS51379"/>
    </source>
</evidence>
<proteinExistence type="predicted"/>
<dbReference type="InterPro" id="IPR017900">
    <property type="entry name" value="4Fe4S_Fe_S_CS"/>
</dbReference>
<reference evidence="6 7" key="1">
    <citation type="journal article" date="2020" name="Mol. Biol. Evol.">
        <title>Distinct Expression and Methylation Patterns for Genes with Different Fates following a Single Whole-Genome Duplication in Flowering Plants.</title>
        <authorList>
            <person name="Shi T."/>
            <person name="Rahmani R.S."/>
            <person name="Gugger P.F."/>
            <person name="Wang M."/>
            <person name="Li H."/>
            <person name="Zhang Y."/>
            <person name="Li Z."/>
            <person name="Wang Q."/>
            <person name="Van de Peer Y."/>
            <person name="Marchal K."/>
            <person name="Chen J."/>
        </authorList>
    </citation>
    <scope>NUCLEOTIDE SEQUENCE [LARGE SCALE GENOMIC DNA]</scope>
    <source>
        <tissue evidence="6">Leaf</tissue>
    </source>
</reference>
<evidence type="ECO:0000256" key="1">
    <source>
        <dbReference type="ARBA" id="ARBA00005163"/>
    </source>
</evidence>
<organism evidence="6 7">
    <name type="scientific">Nelumbo nucifera</name>
    <name type="common">Sacred lotus</name>
    <dbReference type="NCBI Taxonomy" id="4432"/>
    <lineage>
        <taxon>Eukaryota</taxon>
        <taxon>Viridiplantae</taxon>
        <taxon>Streptophyta</taxon>
        <taxon>Embryophyta</taxon>
        <taxon>Tracheophyta</taxon>
        <taxon>Spermatophyta</taxon>
        <taxon>Magnoliopsida</taxon>
        <taxon>Proteales</taxon>
        <taxon>Nelumbonaceae</taxon>
        <taxon>Nelumbo</taxon>
    </lineage>
</organism>
<protein>
    <recommendedName>
        <fullName evidence="5">4Fe-4S ferredoxin-type domain-containing protein</fullName>
    </recommendedName>
</protein>
<evidence type="ECO:0000256" key="2">
    <source>
        <dbReference type="ARBA" id="ARBA00022714"/>
    </source>
</evidence>
<gene>
    <name evidence="6" type="ORF">HUJ06_023388</name>
</gene>
<keyword evidence="2" id="KW-0001">2Fe-2S</keyword>
<name>A0A822XSX9_NELNU</name>
<dbReference type="SUPFAM" id="SSF46548">
    <property type="entry name" value="alpha-helical ferredoxin"/>
    <property type="match status" value="1"/>
</dbReference>
<evidence type="ECO:0000313" key="7">
    <source>
        <dbReference type="Proteomes" id="UP000607653"/>
    </source>
</evidence>
<evidence type="ECO:0000313" key="6">
    <source>
        <dbReference type="EMBL" id="DAD21925.1"/>
    </source>
</evidence>
<dbReference type="Proteomes" id="UP000607653">
    <property type="component" value="Unassembled WGS sequence"/>
</dbReference>
<keyword evidence="3" id="KW-0411">Iron-sulfur</keyword>
<dbReference type="GO" id="GO:0051537">
    <property type="term" value="F:2 iron, 2 sulfur cluster binding"/>
    <property type="evidence" value="ECO:0007669"/>
    <property type="project" value="UniProtKB-KW"/>
</dbReference>
<feature type="domain" description="4Fe-4S ferredoxin-type" evidence="5">
    <location>
        <begin position="163"/>
        <end position="193"/>
    </location>
</feature>
<dbReference type="Gene3D" id="1.10.1060.10">
    <property type="entry name" value="Alpha-helical ferredoxin"/>
    <property type="match status" value="1"/>
</dbReference>
<comment type="pathway">
    <text evidence="1">Carbohydrate metabolism; tricarboxylic acid cycle.</text>
</comment>
<dbReference type="AlphaFoldDB" id="A0A822XSX9"/>
<dbReference type="InterPro" id="IPR006058">
    <property type="entry name" value="2Fe2S_fd_BS"/>
</dbReference>
<keyword evidence="2" id="KW-0408">Iron</keyword>
<dbReference type="SUPFAM" id="SSF54292">
    <property type="entry name" value="2Fe-2S ferredoxin-like"/>
    <property type="match status" value="1"/>
</dbReference>
<comment type="cofactor">
    <cofactor evidence="4">
        <name>[2Fe-2S] cluster</name>
        <dbReference type="ChEBI" id="CHEBI:190135"/>
    </cofactor>
</comment>
<dbReference type="EMBL" id="DUZY01000001">
    <property type="protein sequence ID" value="DAD21925.1"/>
    <property type="molecule type" value="Genomic_DNA"/>
</dbReference>
<keyword evidence="2" id="KW-0479">Metal-binding</keyword>
<dbReference type="PANTHER" id="PTHR11921:SF40">
    <property type="entry name" value="SUCCINATE DEHYDROGENASE [UBIQUINONE] IRON-SULFUR SUBUNIT 3, MITOCHONDRIAL"/>
    <property type="match status" value="1"/>
</dbReference>
<dbReference type="InterPro" id="IPR050573">
    <property type="entry name" value="SDH/FRD_Iron-Sulfur"/>
</dbReference>
<evidence type="ECO:0000256" key="3">
    <source>
        <dbReference type="ARBA" id="ARBA00023014"/>
    </source>
</evidence>
<comment type="caution">
    <text evidence="6">The sequence shown here is derived from an EMBL/GenBank/DDBJ whole genome shotgun (WGS) entry which is preliminary data.</text>
</comment>
<keyword evidence="7" id="KW-1185">Reference proteome</keyword>
<dbReference type="GO" id="GO:0009055">
    <property type="term" value="F:electron transfer activity"/>
    <property type="evidence" value="ECO:0007669"/>
    <property type="project" value="InterPro"/>
</dbReference>
<evidence type="ECO:0000256" key="4">
    <source>
        <dbReference type="ARBA" id="ARBA00034078"/>
    </source>
</evidence>
<dbReference type="InterPro" id="IPR017896">
    <property type="entry name" value="4Fe4S_Fe-S-bd"/>
</dbReference>